<evidence type="ECO:0000313" key="2">
    <source>
        <dbReference type="EMBL" id="HIU64955.1"/>
    </source>
</evidence>
<feature type="transmembrane region" description="Helical" evidence="1">
    <location>
        <begin position="78"/>
        <end position="97"/>
    </location>
</feature>
<proteinExistence type="predicted"/>
<evidence type="ECO:0000313" key="3">
    <source>
        <dbReference type="Proteomes" id="UP000824099"/>
    </source>
</evidence>
<protein>
    <recommendedName>
        <fullName evidence="4">Integral membrane protein</fullName>
    </recommendedName>
</protein>
<dbReference type="EMBL" id="DVNI01000134">
    <property type="protein sequence ID" value="HIU64955.1"/>
    <property type="molecule type" value="Genomic_DNA"/>
</dbReference>
<gene>
    <name evidence="2" type="ORF">IAB06_07990</name>
</gene>
<name>A0A9D1SM37_9FIRM</name>
<feature type="transmembrane region" description="Helical" evidence="1">
    <location>
        <begin position="103"/>
        <end position="125"/>
    </location>
</feature>
<sequence>MPQKLFPRLLLLLIGLIFFALGVSLGLQANIGYAPWEVLHVGLAKTFGLSIGTANILTGFFLVLYAAFSGENIGIGTIANMFLIGFFIDLILQINLIPLASSLLPGLFMMIASMFTIAFGTFFYISSGFGTGPRDSLMVILTRKTHLSIGFCRSAIETTAVVIGWYLGGMVGFGTLFSALAIGYCVQITFKLLRFDPTIIEHERFQDTYHAFLRK</sequence>
<dbReference type="Proteomes" id="UP000824099">
    <property type="component" value="Unassembled WGS sequence"/>
</dbReference>
<keyword evidence="1" id="KW-0472">Membrane</keyword>
<comment type="caution">
    <text evidence="2">The sequence shown here is derived from an EMBL/GenBank/DDBJ whole genome shotgun (WGS) entry which is preliminary data.</text>
</comment>
<organism evidence="2 3">
    <name type="scientific">Candidatus Avacidaminococcus intestinavium</name>
    <dbReference type="NCBI Taxonomy" id="2840684"/>
    <lineage>
        <taxon>Bacteria</taxon>
        <taxon>Bacillati</taxon>
        <taxon>Bacillota</taxon>
        <taxon>Negativicutes</taxon>
        <taxon>Acidaminococcales</taxon>
        <taxon>Acidaminococcaceae</taxon>
        <taxon>Acidaminococcaceae incertae sedis</taxon>
        <taxon>Candidatus Avacidaminococcus</taxon>
    </lineage>
</organism>
<dbReference type="Pfam" id="PF19700">
    <property type="entry name" value="DUF6198"/>
    <property type="match status" value="1"/>
</dbReference>
<keyword evidence="1" id="KW-0812">Transmembrane</keyword>
<reference evidence="2" key="2">
    <citation type="journal article" date="2021" name="PeerJ">
        <title>Extensive microbial diversity within the chicken gut microbiome revealed by metagenomics and culture.</title>
        <authorList>
            <person name="Gilroy R."/>
            <person name="Ravi A."/>
            <person name="Getino M."/>
            <person name="Pursley I."/>
            <person name="Horton D.L."/>
            <person name="Alikhan N.F."/>
            <person name="Baker D."/>
            <person name="Gharbi K."/>
            <person name="Hall N."/>
            <person name="Watson M."/>
            <person name="Adriaenssens E.M."/>
            <person name="Foster-Nyarko E."/>
            <person name="Jarju S."/>
            <person name="Secka A."/>
            <person name="Antonio M."/>
            <person name="Oren A."/>
            <person name="Chaudhuri R.R."/>
            <person name="La Ragione R."/>
            <person name="Hildebrand F."/>
            <person name="Pallen M.J."/>
        </authorList>
    </citation>
    <scope>NUCLEOTIDE SEQUENCE</scope>
    <source>
        <strain evidence="2">CHK160-1198</strain>
    </source>
</reference>
<feature type="transmembrane region" description="Helical" evidence="1">
    <location>
        <begin position="42"/>
        <end position="66"/>
    </location>
</feature>
<reference evidence="2" key="1">
    <citation type="submission" date="2020-10" db="EMBL/GenBank/DDBJ databases">
        <authorList>
            <person name="Gilroy R."/>
        </authorList>
    </citation>
    <scope>NUCLEOTIDE SEQUENCE</scope>
    <source>
        <strain evidence="2">CHK160-1198</strain>
    </source>
</reference>
<evidence type="ECO:0008006" key="4">
    <source>
        <dbReference type="Google" id="ProtNLM"/>
    </source>
</evidence>
<dbReference type="AlphaFoldDB" id="A0A9D1SM37"/>
<dbReference type="PANTHER" id="PTHR40078">
    <property type="entry name" value="INTEGRAL MEMBRANE PROTEIN-RELATED"/>
    <property type="match status" value="1"/>
</dbReference>
<dbReference type="PANTHER" id="PTHR40078:SF1">
    <property type="entry name" value="INTEGRAL MEMBRANE PROTEIN"/>
    <property type="match status" value="1"/>
</dbReference>
<keyword evidence="1" id="KW-1133">Transmembrane helix</keyword>
<feature type="transmembrane region" description="Helical" evidence="1">
    <location>
        <begin position="173"/>
        <end position="193"/>
    </location>
</feature>
<evidence type="ECO:0000256" key="1">
    <source>
        <dbReference type="SAM" id="Phobius"/>
    </source>
</evidence>
<dbReference type="InterPro" id="IPR038750">
    <property type="entry name" value="YczE/YyaS-like"/>
</dbReference>
<accession>A0A9D1SM37</accession>